<feature type="non-terminal residue" evidence="1">
    <location>
        <position position="32"/>
    </location>
</feature>
<accession>A0A3B0PLL4</accession>
<reference evidence="2" key="1">
    <citation type="submission" date="2018-06" db="EMBL/GenBank/DDBJ databases">
        <authorList>
            <consortium name="Pathogen Informatics"/>
        </authorList>
    </citation>
    <scope>NUCLEOTIDE SEQUENCE [LARGE SCALE GENOMIC DNA]</scope>
    <source>
        <strain evidence="2">NCTC10124</strain>
    </source>
</reference>
<evidence type="ECO:0000313" key="1">
    <source>
        <dbReference type="EMBL" id="SYV92386.1"/>
    </source>
</evidence>
<dbReference type="AlphaFoldDB" id="A0A3B0PLL4"/>
<proteinExistence type="predicted"/>
<name>A0A3B0PLL4_MYCSY</name>
<gene>
    <name evidence="1" type="ORF">NCTC10124_00103</name>
</gene>
<sequence>MLALQDKVYINVFAKGKQVKFKIIESENYLYW</sequence>
<evidence type="ECO:0000313" key="2">
    <source>
        <dbReference type="Proteomes" id="UP000259328"/>
    </source>
</evidence>
<dbReference type="EMBL" id="LS991953">
    <property type="protein sequence ID" value="SYV92386.1"/>
    <property type="molecule type" value="Genomic_DNA"/>
</dbReference>
<dbReference type="Proteomes" id="UP000259328">
    <property type="component" value="Chromosome"/>
</dbReference>
<organism evidence="1 2">
    <name type="scientific">Mycoplasmopsis synoviae</name>
    <name type="common">Mycoplasma synoviae</name>
    <dbReference type="NCBI Taxonomy" id="2109"/>
    <lineage>
        <taxon>Bacteria</taxon>
        <taxon>Bacillati</taxon>
        <taxon>Mycoplasmatota</taxon>
        <taxon>Mycoplasmoidales</taxon>
        <taxon>Metamycoplasmataceae</taxon>
        <taxon>Mycoplasmopsis</taxon>
    </lineage>
</organism>
<protein>
    <submittedName>
        <fullName evidence="1">Uncharacterized protein</fullName>
    </submittedName>
</protein>